<evidence type="ECO:0000256" key="9">
    <source>
        <dbReference type="ARBA" id="ARBA00023033"/>
    </source>
</evidence>
<dbReference type="PANTHER" id="PTHR42747">
    <property type="entry name" value="NITRONATE MONOOXYGENASE-RELATED"/>
    <property type="match status" value="1"/>
</dbReference>
<accession>A0A0F7EF02</accession>
<keyword evidence="5" id="KW-0216">Detoxification</keyword>
<comment type="cofactor">
    <cofactor evidence="1">
        <name>FMN</name>
        <dbReference type="ChEBI" id="CHEBI:58210"/>
    </cofactor>
</comment>
<evidence type="ECO:0000256" key="3">
    <source>
        <dbReference type="ARBA" id="ARBA00009881"/>
    </source>
</evidence>
<keyword evidence="9 12" id="KW-0503">Monooxygenase</keyword>
<dbReference type="SUPFAM" id="SSF51412">
    <property type="entry name" value="Inosine monophosphate dehydrogenase (IMPDH)"/>
    <property type="match status" value="1"/>
</dbReference>
<keyword evidence="8" id="KW-0560">Oxidoreductase</keyword>
<dbReference type="InterPro" id="IPR004136">
    <property type="entry name" value="NMO"/>
</dbReference>
<dbReference type="RefSeq" id="WP_031411808.1">
    <property type="nucleotide sequence ID" value="NZ_CP011074.1"/>
</dbReference>
<evidence type="ECO:0000256" key="1">
    <source>
        <dbReference type="ARBA" id="ARBA00001917"/>
    </source>
</evidence>
<organism evidence="12">
    <name type="scientific">Brevibacillus laterosporus</name>
    <name type="common">Bacillus laterosporus</name>
    <dbReference type="NCBI Taxonomy" id="1465"/>
    <lineage>
        <taxon>Bacteria</taxon>
        <taxon>Bacillati</taxon>
        <taxon>Bacillota</taxon>
        <taxon>Bacilli</taxon>
        <taxon>Bacillales</taxon>
        <taxon>Paenibacillaceae</taxon>
        <taxon>Brevibacillus</taxon>
    </lineage>
</organism>
<evidence type="ECO:0000256" key="4">
    <source>
        <dbReference type="ARBA" id="ARBA00013457"/>
    </source>
</evidence>
<gene>
    <name evidence="12" type="ORF">EX87_04940</name>
</gene>
<comment type="catalytic activity">
    <reaction evidence="11">
        <text>3 propionate 3-nitronate + 3 O2 + H2O = 3 3-oxopropanoate + 2 nitrate + nitrite + H2O2 + 3 H(+)</text>
        <dbReference type="Rhea" id="RHEA:57332"/>
        <dbReference type="ChEBI" id="CHEBI:15377"/>
        <dbReference type="ChEBI" id="CHEBI:15378"/>
        <dbReference type="ChEBI" id="CHEBI:15379"/>
        <dbReference type="ChEBI" id="CHEBI:16240"/>
        <dbReference type="ChEBI" id="CHEBI:16301"/>
        <dbReference type="ChEBI" id="CHEBI:17632"/>
        <dbReference type="ChEBI" id="CHEBI:33190"/>
        <dbReference type="ChEBI" id="CHEBI:136067"/>
    </reaction>
</comment>
<dbReference type="GO" id="GO:0018580">
    <property type="term" value="F:nitronate monooxygenase activity"/>
    <property type="evidence" value="ECO:0007669"/>
    <property type="project" value="InterPro"/>
</dbReference>
<proteinExistence type="inferred from homology"/>
<protein>
    <recommendedName>
        <fullName evidence="4">Probable nitronate monooxygenase</fullName>
    </recommendedName>
    <alternativeName>
        <fullName evidence="10">Propionate 3-nitronate monooxygenase</fullName>
    </alternativeName>
</protein>
<evidence type="ECO:0000256" key="2">
    <source>
        <dbReference type="ARBA" id="ARBA00003535"/>
    </source>
</evidence>
<keyword evidence="6" id="KW-0285">Flavoprotein</keyword>
<reference evidence="12" key="1">
    <citation type="submission" date="2015-03" db="EMBL/GenBank/DDBJ databases">
        <title>MIGS Cultured Bacterial/Archaeal sample from Brevibacillus laterosporus.</title>
        <authorList>
            <person name="Zeng D."/>
            <person name="Zhu L."/>
            <person name="Dong G."/>
            <person name="Ye W."/>
            <person name="Ren D."/>
            <person name="Wu L."/>
            <person name="Xu J."/>
            <person name="Li G."/>
            <person name="Guo L."/>
        </authorList>
    </citation>
    <scope>NUCLEOTIDE SEQUENCE</scope>
    <source>
        <strain evidence="12">B9</strain>
    </source>
</reference>
<evidence type="ECO:0000256" key="5">
    <source>
        <dbReference type="ARBA" id="ARBA00022575"/>
    </source>
</evidence>
<comment type="function">
    <text evidence="2">Nitronate monooxygenase that uses molecular oxygen to catalyze the oxidative denitrification of alkyl nitronates. Acts on propionate 3-nitronate (P3N), the presumed physiological substrate. Probably functions in the detoxification of P3N, a metabolic poison produced by plants and fungi as a defense mechanism.</text>
</comment>
<evidence type="ECO:0000256" key="7">
    <source>
        <dbReference type="ARBA" id="ARBA00022643"/>
    </source>
</evidence>
<sequence>MSMHFQTRFCDIFGVENPIILAAMAGNINSAELVAAVSESGGLGTIAGAYVTPQALRERIREVRSLTNRPFAVNLLLFEQPEQQEVTPAFRQWLNQQRERFNLPPWKGDWPTLHDEITDCFTVILEEKPAVFSCAMGLPGKYGESAKAAGMKVVGMATTQAEAERLVGQHVDAIVAQGGEAGGHRSTFDAGEDGPGECIGTLPLVAQLSAAIREVPIIAAGGIMNGQSIVAALALGAEAVQLGTRFLGCAESTANKAYKERLFYAKETDTAVTRAFSGRPARGIVNQFMRDFAKSQVESLAYPVQNELTKEIRQAAGKALDADYLSLWAGQGVGMLQREEAAADIMHALLQEAQQSFSRLQGLMHVK</sequence>
<evidence type="ECO:0000256" key="11">
    <source>
        <dbReference type="ARBA" id="ARBA00049401"/>
    </source>
</evidence>
<keyword evidence="7" id="KW-0288">FMN</keyword>
<evidence type="ECO:0000256" key="10">
    <source>
        <dbReference type="ARBA" id="ARBA00031155"/>
    </source>
</evidence>
<dbReference type="InterPro" id="IPR013785">
    <property type="entry name" value="Aldolase_TIM"/>
</dbReference>
<dbReference type="PANTHER" id="PTHR42747:SF3">
    <property type="entry name" value="NITRONATE MONOOXYGENASE-RELATED"/>
    <property type="match status" value="1"/>
</dbReference>
<name>A0A0F7EF02_BRELA</name>
<dbReference type="Gene3D" id="3.20.20.70">
    <property type="entry name" value="Aldolase class I"/>
    <property type="match status" value="1"/>
</dbReference>
<dbReference type="GO" id="GO:0009636">
    <property type="term" value="P:response to toxic substance"/>
    <property type="evidence" value="ECO:0007669"/>
    <property type="project" value="UniProtKB-KW"/>
</dbReference>
<comment type="similarity">
    <text evidence="3">Belongs to the nitronate monooxygenase family. NMO class I subfamily.</text>
</comment>
<dbReference type="AlphaFoldDB" id="A0A0F7EF02"/>
<evidence type="ECO:0000256" key="6">
    <source>
        <dbReference type="ARBA" id="ARBA00022630"/>
    </source>
</evidence>
<dbReference type="EMBL" id="CP011074">
    <property type="protein sequence ID" value="AKF93080.1"/>
    <property type="molecule type" value="Genomic_DNA"/>
</dbReference>
<evidence type="ECO:0000256" key="8">
    <source>
        <dbReference type="ARBA" id="ARBA00023002"/>
    </source>
</evidence>
<dbReference type="CDD" id="cd04730">
    <property type="entry name" value="NPD_like"/>
    <property type="match status" value="1"/>
</dbReference>
<dbReference type="Pfam" id="PF03060">
    <property type="entry name" value="NMO"/>
    <property type="match status" value="1"/>
</dbReference>
<evidence type="ECO:0000313" key="12">
    <source>
        <dbReference type="EMBL" id="AKF93080.1"/>
    </source>
</evidence>